<feature type="transmembrane region" description="Helical" evidence="1">
    <location>
        <begin position="256"/>
        <end position="278"/>
    </location>
</feature>
<accession>A0A846N0X6</accession>
<keyword evidence="1" id="KW-0812">Transmembrane</keyword>
<dbReference type="AlphaFoldDB" id="A0A846N0X6"/>
<evidence type="ECO:0000259" key="2">
    <source>
        <dbReference type="Pfam" id="PF07786"/>
    </source>
</evidence>
<feature type="domain" description="Heparan-alpha-glucosaminide N-acetyltransferase catalytic" evidence="2">
    <location>
        <begin position="5"/>
        <end position="153"/>
    </location>
</feature>
<keyword evidence="3" id="KW-0808">Transferase</keyword>
<dbReference type="PANTHER" id="PTHR31061">
    <property type="entry name" value="LD22376P"/>
    <property type="match status" value="1"/>
</dbReference>
<organism evidence="3 4">
    <name type="scientific">Rhizomicrobium palustre</name>
    <dbReference type="NCBI Taxonomy" id="189966"/>
    <lineage>
        <taxon>Bacteria</taxon>
        <taxon>Pseudomonadati</taxon>
        <taxon>Pseudomonadota</taxon>
        <taxon>Alphaproteobacteria</taxon>
        <taxon>Micropepsales</taxon>
        <taxon>Micropepsaceae</taxon>
        <taxon>Rhizomicrobium</taxon>
    </lineage>
</organism>
<dbReference type="EMBL" id="JAASRM010000001">
    <property type="protein sequence ID" value="NIK88892.1"/>
    <property type="molecule type" value="Genomic_DNA"/>
</dbReference>
<dbReference type="InterPro" id="IPR012429">
    <property type="entry name" value="HGSNAT_cat"/>
</dbReference>
<keyword evidence="1" id="KW-1133">Transmembrane helix</keyword>
<feature type="transmembrane region" description="Helical" evidence="1">
    <location>
        <begin position="199"/>
        <end position="220"/>
    </location>
</feature>
<feature type="transmembrane region" description="Helical" evidence="1">
    <location>
        <begin position="46"/>
        <end position="67"/>
    </location>
</feature>
<keyword evidence="3" id="KW-0012">Acyltransferase</keyword>
<gene>
    <name evidence="3" type="ORF">FHS83_002210</name>
</gene>
<name>A0A846N0X6_9PROT</name>
<dbReference type="PANTHER" id="PTHR31061:SF24">
    <property type="entry name" value="LD22376P"/>
    <property type="match status" value="1"/>
</dbReference>
<feature type="transmembrane region" description="Helical" evidence="1">
    <location>
        <begin position="117"/>
        <end position="138"/>
    </location>
</feature>
<dbReference type="Pfam" id="PF07786">
    <property type="entry name" value="HGSNAT_cat"/>
    <property type="match status" value="1"/>
</dbReference>
<proteinExistence type="predicted"/>
<keyword evidence="4" id="KW-1185">Reference proteome</keyword>
<dbReference type="RefSeq" id="WP_167083026.1">
    <property type="nucleotide sequence ID" value="NZ_BAAADC010000001.1"/>
</dbReference>
<feature type="transmembrane region" description="Helical" evidence="1">
    <location>
        <begin position="79"/>
        <end position="97"/>
    </location>
</feature>
<keyword evidence="1" id="KW-0472">Membrane</keyword>
<protein>
    <submittedName>
        <fullName evidence="3">Putative acyltransferase</fullName>
    </submittedName>
</protein>
<sequence>MAKERNIAIDVFRGLTIFLMIVVNTMGPGAEPYPVLAHADWFGFTFADFVFPSFLFVMGSSLAFVAARPMPDHEYLFKVLRRAGLLFAIGFFMYWFPFVHVTRALTYAPNLLSEVRIMGVLQRIALCYAAAALAVRYFSPRQLIALSVALLACYWASLVFMVAPGDAFDRLNNIGTVIDRAVLGQSHMWRWDGGFEPEGLLGTVPATVNVLAGYLAIRFLKRDGRRLGVLALCGVALTVVALGLDESLPISKKLWTPSFVLLTVGLDFILLAALAAVLDLWKLPVRTGFFEVFGKNPLAIYLFSELLIPLQALFKPLFKIEPYQWLGVAVFQRLAPGALGSLLCAIAFTLLCWLFGYILYRQRLYIRL</sequence>
<feature type="transmembrane region" description="Helical" evidence="1">
    <location>
        <begin position="143"/>
        <end position="163"/>
    </location>
</feature>
<feature type="transmembrane region" description="Helical" evidence="1">
    <location>
        <begin position="338"/>
        <end position="360"/>
    </location>
</feature>
<feature type="transmembrane region" description="Helical" evidence="1">
    <location>
        <begin position="298"/>
        <end position="318"/>
    </location>
</feature>
<feature type="transmembrane region" description="Helical" evidence="1">
    <location>
        <begin position="227"/>
        <end position="244"/>
    </location>
</feature>
<reference evidence="3 4" key="1">
    <citation type="submission" date="2020-03" db="EMBL/GenBank/DDBJ databases">
        <title>Genomic Encyclopedia of Type Strains, Phase IV (KMG-IV): sequencing the most valuable type-strain genomes for metagenomic binning, comparative biology and taxonomic classification.</title>
        <authorList>
            <person name="Goeker M."/>
        </authorList>
    </citation>
    <scope>NUCLEOTIDE SEQUENCE [LARGE SCALE GENOMIC DNA]</scope>
    <source>
        <strain evidence="3 4">DSM 19867</strain>
    </source>
</reference>
<dbReference type="Proteomes" id="UP000570514">
    <property type="component" value="Unassembled WGS sequence"/>
</dbReference>
<evidence type="ECO:0000256" key="1">
    <source>
        <dbReference type="SAM" id="Phobius"/>
    </source>
</evidence>
<comment type="caution">
    <text evidence="3">The sequence shown here is derived from an EMBL/GenBank/DDBJ whole genome shotgun (WGS) entry which is preliminary data.</text>
</comment>
<evidence type="ECO:0000313" key="3">
    <source>
        <dbReference type="EMBL" id="NIK88892.1"/>
    </source>
</evidence>
<dbReference type="GO" id="GO:0016746">
    <property type="term" value="F:acyltransferase activity"/>
    <property type="evidence" value="ECO:0007669"/>
    <property type="project" value="UniProtKB-KW"/>
</dbReference>
<feature type="transmembrane region" description="Helical" evidence="1">
    <location>
        <begin position="7"/>
        <end position="26"/>
    </location>
</feature>
<evidence type="ECO:0000313" key="4">
    <source>
        <dbReference type="Proteomes" id="UP000570514"/>
    </source>
</evidence>